<dbReference type="GO" id="GO:0005834">
    <property type="term" value="C:heterotrimeric G-protein complex"/>
    <property type="evidence" value="ECO:0007669"/>
    <property type="project" value="TreeGrafter"/>
</dbReference>
<dbReference type="Gene3D" id="1.10.400.10">
    <property type="entry name" value="GI Alpha 1, domain 2-like"/>
    <property type="match status" value="1"/>
</dbReference>
<evidence type="ECO:0000313" key="12">
    <source>
        <dbReference type="WBParaSite" id="jg20759"/>
    </source>
</evidence>
<reference evidence="12" key="1">
    <citation type="submission" date="2022-11" db="UniProtKB">
        <authorList>
            <consortium name="WormBaseParasite"/>
        </authorList>
    </citation>
    <scope>IDENTIFICATION</scope>
</reference>
<dbReference type="AlphaFoldDB" id="A0A915DJU8"/>
<dbReference type="SUPFAM" id="SSF47895">
    <property type="entry name" value="Transducin (alpha subunit), insertion domain"/>
    <property type="match status" value="1"/>
</dbReference>
<dbReference type="WBParaSite" id="jg20759">
    <property type="protein sequence ID" value="jg20759"/>
    <property type="gene ID" value="jg20759"/>
</dbReference>
<keyword evidence="4 10" id="KW-0460">Magnesium</keyword>
<keyword evidence="7" id="KW-0807">Transducer</keyword>
<accession>A0A915DJU8</accession>
<feature type="binding site" evidence="9">
    <location>
        <begin position="209"/>
        <end position="215"/>
    </location>
    <ligand>
        <name>GTP</name>
        <dbReference type="ChEBI" id="CHEBI:37565"/>
    </ligand>
</feature>
<evidence type="ECO:0000256" key="7">
    <source>
        <dbReference type="ARBA" id="ARBA00023224"/>
    </source>
</evidence>
<feature type="binding site" evidence="9">
    <location>
        <begin position="76"/>
        <end position="81"/>
    </location>
    <ligand>
        <name>GTP</name>
        <dbReference type="ChEBI" id="CHEBI:37565"/>
    </ligand>
</feature>
<dbReference type="SUPFAM" id="SSF52540">
    <property type="entry name" value="P-loop containing nucleoside triphosphate hydrolases"/>
    <property type="match status" value="1"/>
</dbReference>
<dbReference type="PROSITE" id="PS51882">
    <property type="entry name" value="G_ALPHA"/>
    <property type="match status" value="1"/>
</dbReference>
<evidence type="ECO:0000256" key="3">
    <source>
        <dbReference type="ARBA" id="ARBA00022741"/>
    </source>
</evidence>
<keyword evidence="2 10" id="KW-0479">Metal-binding</keyword>
<dbReference type="PANTHER" id="PTHR10218:SF353">
    <property type="entry name" value="GUANINE NUCLEOTIDE-BINDING PROTEIN ALPHA-11 SUBUNIT"/>
    <property type="match status" value="1"/>
</dbReference>
<dbReference type="GO" id="GO:0005525">
    <property type="term" value="F:GTP binding"/>
    <property type="evidence" value="ECO:0007669"/>
    <property type="project" value="UniProtKB-KW"/>
</dbReference>
<dbReference type="GO" id="GO:0005737">
    <property type="term" value="C:cytoplasm"/>
    <property type="evidence" value="ECO:0007669"/>
    <property type="project" value="TreeGrafter"/>
</dbReference>
<dbReference type="PRINTS" id="PR00318">
    <property type="entry name" value="GPROTEINA"/>
</dbReference>
<keyword evidence="8" id="KW-0449">Lipoprotein</keyword>
<evidence type="ECO:0000256" key="1">
    <source>
        <dbReference type="ARBA" id="ARBA00022707"/>
    </source>
</evidence>
<dbReference type="InterPro" id="IPR027417">
    <property type="entry name" value="P-loop_NTPase"/>
</dbReference>
<evidence type="ECO:0000256" key="4">
    <source>
        <dbReference type="ARBA" id="ARBA00022842"/>
    </source>
</evidence>
<evidence type="ECO:0000256" key="5">
    <source>
        <dbReference type="ARBA" id="ARBA00023134"/>
    </source>
</evidence>
<dbReference type="Pfam" id="PF00503">
    <property type="entry name" value="G-alpha"/>
    <property type="match status" value="1"/>
</dbReference>
<name>A0A915DJU8_9BILA</name>
<evidence type="ECO:0000256" key="6">
    <source>
        <dbReference type="ARBA" id="ARBA00023139"/>
    </source>
</evidence>
<dbReference type="PANTHER" id="PTHR10218">
    <property type="entry name" value="GTP-BINDING PROTEIN ALPHA SUBUNIT"/>
    <property type="match status" value="1"/>
</dbReference>
<keyword evidence="5 9" id="KW-0342">GTP-binding</keyword>
<evidence type="ECO:0000256" key="10">
    <source>
        <dbReference type="PIRSR" id="PIRSR601019-2"/>
    </source>
</evidence>
<keyword evidence="11" id="KW-1185">Reference proteome</keyword>
<organism evidence="11 12">
    <name type="scientific">Ditylenchus dipsaci</name>
    <dbReference type="NCBI Taxonomy" id="166011"/>
    <lineage>
        <taxon>Eukaryota</taxon>
        <taxon>Metazoa</taxon>
        <taxon>Ecdysozoa</taxon>
        <taxon>Nematoda</taxon>
        <taxon>Chromadorea</taxon>
        <taxon>Rhabditida</taxon>
        <taxon>Tylenchina</taxon>
        <taxon>Tylenchomorpha</taxon>
        <taxon>Sphaerularioidea</taxon>
        <taxon>Anguinidae</taxon>
        <taxon>Anguininae</taxon>
        <taxon>Ditylenchus</taxon>
    </lineage>
</organism>
<keyword evidence="1" id="KW-0519">Myristate</keyword>
<dbReference type="CDD" id="cd00066">
    <property type="entry name" value="G-alpha"/>
    <property type="match status" value="1"/>
</dbReference>
<dbReference type="GO" id="GO:0031683">
    <property type="term" value="F:G-protein beta/gamma-subunit complex binding"/>
    <property type="evidence" value="ECO:0007669"/>
    <property type="project" value="InterPro"/>
</dbReference>
<dbReference type="Proteomes" id="UP000887574">
    <property type="component" value="Unplaced"/>
</dbReference>
<dbReference type="FunFam" id="3.40.50.300:FF:003800">
    <property type="entry name" value="Guanine nucleotide-binding protein G(k) subunit alpha"/>
    <property type="match status" value="1"/>
</dbReference>
<dbReference type="GO" id="GO:0007188">
    <property type="term" value="P:adenylate cyclase-modulating G protein-coupled receptor signaling pathway"/>
    <property type="evidence" value="ECO:0007669"/>
    <property type="project" value="TreeGrafter"/>
</dbReference>
<protein>
    <submittedName>
        <fullName evidence="12">Uncharacterized protein</fullName>
    </submittedName>
</protein>
<keyword evidence="6" id="KW-0564">Palmitate</keyword>
<evidence type="ECO:0000256" key="2">
    <source>
        <dbReference type="ARBA" id="ARBA00022723"/>
    </source>
</evidence>
<feature type="binding site" evidence="9">
    <location>
        <position position="374"/>
    </location>
    <ligand>
        <name>GTP</name>
        <dbReference type="ChEBI" id="CHEBI:37565"/>
    </ligand>
</feature>
<feature type="binding site" evidence="9">
    <location>
        <begin position="184"/>
        <end position="185"/>
    </location>
    <ligand>
        <name>GTP</name>
        <dbReference type="ChEBI" id="CHEBI:37565"/>
    </ligand>
</feature>
<dbReference type="SMART" id="SM00275">
    <property type="entry name" value="G_alpha"/>
    <property type="match status" value="1"/>
</dbReference>
<sequence length="402" mass="46056">MSPVLSGASKLVAAAICCQPATGHGGAFWRLWSDGAEQKDLIKAANHRTQVIDEQIEKERIASKKMLKILLLGGPESGKSTIFKQMKILHMSGFSELDMVNYKFLVYSNVVQGIYQIIEGASTLRVDIDESVRPSVQLIRDYYQNTHPSEIELNPELSQLIKTVYESAFVQQIRIRQHEIVLLDSAIYFLENLDRISSDDYKPTYQDVLRSRMPTTGINEIEFKYKNAFLRMVDVGGQRSEQRKWIHCFDNVNGVLFVAELSGYNQMLHDGEQTVNRLKYSMYLFKRIVNNRAFGKKTAIILFLNKVDIFRERLAVFPLGVCFKGYTGLYFMEKNVLGLNDFESSANYTADRFSAMVPSELQQEKPVYTHFTNATDTRNIDRVFEGCIDVVFRISMEKVGFM</sequence>
<feature type="binding site" evidence="10">
    <location>
        <position position="80"/>
    </location>
    <ligand>
        <name>Mg(2+)</name>
        <dbReference type="ChEBI" id="CHEBI:18420"/>
    </ligand>
</feature>
<dbReference type="InterPro" id="IPR001019">
    <property type="entry name" value="Gprotein_alpha_su"/>
</dbReference>
<keyword evidence="3 9" id="KW-0547">Nucleotide-binding</keyword>
<evidence type="ECO:0000256" key="9">
    <source>
        <dbReference type="PIRSR" id="PIRSR601019-1"/>
    </source>
</evidence>
<dbReference type="GO" id="GO:0046872">
    <property type="term" value="F:metal ion binding"/>
    <property type="evidence" value="ECO:0007669"/>
    <property type="project" value="UniProtKB-KW"/>
</dbReference>
<feature type="binding site" evidence="9">
    <location>
        <begin position="234"/>
        <end position="238"/>
    </location>
    <ligand>
        <name>GTP</name>
        <dbReference type="ChEBI" id="CHEBI:37565"/>
    </ligand>
</feature>
<feature type="binding site" evidence="10">
    <location>
        <position position="215"/>
    </location>
    <ligand>
        <name>Mg(2+)</name>
        <dbReference type="ChEBI" id="CHEBI:18420"/>
    </ligand>
</feature>
<dbReference type="InterPro" id="IPR011025">
    <property type="entry name" value="GproteinA_insert"/>
</dbReference>
<dbReference type="Gene3D" id="3.40.50.300">
    <property type="entry name" value="P-loop containing nucleotide triphosphate hydrolases"/>
    <property type="match status" value="1"/>
</dbReference>
<proteinExistence type="predicted"/>
<dbReference type="GO" id="GO:0003924">
    <property type="term" value="F:GTPase activity"/>
    <property type="evidence" value="ECO:0007669"/>
    <property type="project" value="InterPro"/>
</dbReference>
<evidence type="ECO:0000313" key="11">
    <source>
        <dbReference type="Proteomes" id="UP000887574"/>
    </source>
</evidence>
<dbReference type="GO" id="GO:0001664">
    <property type="term" value="F:G protein-coupled receptor binding"/>
    <property type="evidence" value="ECO:0007669"/>
    <property type="project" value="TreeGrafter"/>
</dbReference>
<feature type="binding site" evidence="9">
    <location>
        <begin position="305"/>
        <end position="308"/>
    </location>
    <ligand>
        <name>GTP</name>
        <dbReference type="ChEBI" id="CHEBI:37565"/>
    </ligand>
</feature>
<evidence type="ECO:0000256" key="8">
    <source>
        <dbReference type="ARBA" id="ARBA00023288"/>
    </source>
</evidence>